<evidence type="ECO:0000313" key="2">
    <source>
        <dbReference type="Proteomes" id="UP001157502"/>
    </source>
</evidence>
<organism evidence="1 2">
    <name type="scientific">Dallia pectoralis</name>
    <name type="common">Alaska blackfish</name>
    <dbReference type="NCBI Taxonomy" id="75939"/>
    <lineage>
        <taxon>Eukaryota</taxon>
        <taxon>Metazoa</taxon>
        <taxon>Chordata</taxon>
        <taxon>Craniata</taxon>
        <taxon>Vertebrata</taxon>
        <taxon>Euteleostomi</taxon>
        <taxon>Actinopterygii</taxon>
        <taxon>Neopterygii</taxon>
        <taxon>Teleostei</taxon>
        <taxon>Protacanthopterygii</taxon>
        <taxon>Esociformes</taxon>
        <taxon>Umbridae</taxon>
        <taxon>Dallia</taxon>
    </lineage>
</organism>
<gene>
    <name evidence="1" type="ORF">DPEC_G00285270</name>
</gene>
<proteinExistence type="predicted"/>
<protein>
    <submittedName>
        <fullName evidence="1">Uncharacterized protein</fullName>
    </submittedName>
</protein>
<evidence type="ECO:0000313" key="1">
    <source>
        <dbReference type="EMBL" id="KAJ7991573.1"/>
    </source>
</evidence>
<comment type="caution">
    <text evidence="1">The sequence shown here is derived from an EMBL/GenBank/DDBJ whole genome shotgun (WGS) entry which is preliminary data.</text>
</comment>
<accession>A0ACC2FJQ1</accession>
<keyword evidence="2" id="KW-1185">Reference proteome</keyword>
<dbReference type="Proteomes" id="UP001157502">
    <property type="component" value="Chromosome 26"/>
</dbReference>
<sequence>MHSEGVKGDRYREVLRQARWEQQCPVGSSESYCAVETILTGTEPNGHWQSFGTVHPSLHLCFCHLARQRLRLVGGTAEHVHVLLLLPSPGTTACVSNART</sequence>
<name>A0ACC2FJQ1_DALPE</name>
<dbReference type="EMBL" id="CM055753">
    <property type="protein sequence ID" value="KAJ7991573.1"/>
    <property type="molecule type" value="Genomic_DNA"/>
</dbReference>
<reference evidence="1" key="1">
    <citation type="submission" date="2021-05" db="EMBL/GenBank/DDBJ databases">
        <authorList>
            <person name="Pan Q."/>
            <person name="Jouanno E."/>
            <person name="Zahm M."/>
            <person name="Klopp C."/>
            <person name="Cabau C."/>
            <person name="Louis A."/>
            <person name="Berthelot C."/>
            <person name="Parey E."/>
            <person name="Roest Crollius H."/>
            <person name="Montfort J."/>
            <person name="Robinson-Rechavi M."/>
            <person name="Bouchez O."/>
            <person name="Lampietro C."/>
            <person name="Lopez Roques C."/>
            <person name="Donnadieu C."/>
            <person name="Postlethwait J."/>
            <person name="Bobe J."/>
            <person name="Dillon D."/>
            <person name="Chandos A."/>
            <person name="von Hippel F."/>
            <person name="Guiguen Y."/>
        </authorList>
    </citation>
    <scope>NUCLEOTIDE SEQUENCE</scope>
    <source>
        <strain evidence="1">YG-Jan2019</strain>
    </source>
</reference>